<feature type="domain" description="ATP-grasp" evidence="2">
    <location>
        <begin position="137"/>
        <end position="326"/>
    </location>
</feature>
<dbReference type="OrthoDB" id="583309at2"/>
<name>A0A1G9UFL0_9SPHI</name>
<dbReference type="GO" id="GO:0009432">
    <property type="term" value="P:SOS response"/>
    <property type="evidence" value="ECO:0007669"/>
    <property type="project" value="TreeGrafter"/>
</dbReference>
<dbReference type="SUPFAM" id="SSF56059">
    <property type="entry name" value="Glutathione synthetase ATP-binding domain-like"/>
    <property type="match status" value="1"/>
</dbReference>
<keyword evidence="1" id="KW-0547">Nucleotide-binding</keyword>
<dbReference type="GO" id="GO:0005524">
    <property type="term" value="F:ATP binding"/>
    <property type="evidence" value="ECO:0007669"/>
    <property type="project" value="UniProtKB-UniRule"/>
</dbReference>
<sequence length="327" mass="37738">MIVINSISKDHTTTEVIRWLIALGVTDFVRIDSDVEDIEFVGYNGIDSFIISKNGIPINLFESKSYWYRRGGAISFFKSKLKDMKLSQDLNLEKKLIGNISSENRALNDYIKQFVAHRSPVSLGSYSNSSLNKLHVLDLARQFGIKTPGTFVINTKKELSRKLMENGPLITKAISEGVSIYNVNHSYYSYTEEINESDLVNISDVFFPSLFQKKVDKKFEIRVFFLGDRFYSMVILSQRNKQTEVDFRKYDERKPNRFLPFRLPAEIELKLAALFKALDLNTGSADFVVDKNNEYFFLEINPVGQFSMVSYPCNYYLEKEVAKFLIN</sequence>
<dbReference type="Proteomes" id="UP000183200">
    <property type="component" value="Unassembled WGS sequence"/>
</dbReference>
<dbReference type="PANTHER" id="PTHR21621">
    <property type="entry name" value="RIBOSOMAL PROTEIN S6 MODIFICATION PROTEIN"/>
    <property type="match status" value="1"/>
</dbReference>
<dbReference type="NCBIfam" id="TIGR04192">
    <property type="entry name" value="GRASP_w_spasm"/>
    <property type="match status" value="1"/>
</dbReference>
<proteinExistence type="predicted"/>
<dbReference type="RefSeq" id="WP_074607332.1">
    <property type="nucleotide sequence ID" value="NZ_FNGY01000004.1"/>
</dbReference>
<dbReference type="AlphaFoldDB" id="A0A1G9UFL0"/>
<keyword evidence="4" id="KW-1185">Reference proteome</keyword>
<dbReference type="GO" id="GO:0005737">
    <property type="term" value="C:cytoplasm"/>
    <property type="evidence" value="ECO:0007669"/>
    <property type="project" value="TreeGrafter"/>
</dbReference>
<reference evidence="4" key="1">
    <citation type="submission" date="2016-10" db="EMBL/GenBank/DDBJ databases">
        <authorList>
            <person name="Varghese N."/>
            <person name="Submissions S."/>
        </authorList>
    </citation>
    <scope>NUCLEOTIDE SEQUENCE [LARGE SCALE GENOMIC DNA]</scope>
    <source>
        <strain evidence="4">DSM 19110</strain>
    </source>
</reference>
<dbReference type="EMBL" id="FNGY01000004">
    <property type="protein sequence ID" value="SDM58711.1"/>
    <property type="molecule type" value="Genomic_DNA"/>
</dbReference>
<dbReference type="PANTHER" id="PTHR21621:SF0">
    <property type="entry name" value="BETA-CITRYLGLUTAMATE SYNTHASE B-RELATED"/>
    <property type="match status" value="1"/>
</dbReference>
<accession>A0A1G9UFL0</accession>
<evidence type="ECO:0000259" key="2">
    <source>
        <dbReference type="PROSITE" id="PS50975"/>
    </source>
</evidence>
<gene>
    <name evidence="3" type="ORF">SAMN05421820_104159</name>
</gene>
<organism evidence="3 4">
    <name type="scientific">Pedobacter steynii</name>
    <dbReference type="NCBI Taxonomy" id="430522"/>
    <lineage>
        <taxon>Bacteria</taxon>
        <taxon>Pseudomonadati</taxon>
        <taxon>Bacteroidota</taxon>
        <taxon>Sphingobacteriia</taxon>
        <taxon>Sphingobacteriales</taxon>
        <taxon>Sphingobacteriaceae</taxon>
        <taxon>Pedobacter</taxon>
    </lineage>
</organism>
<evidence type="ECO:0000256" key="1">
    <source>
        <dbReference type="PROSITE-ProRule" id="PRU00409"/>
    </source>
</evidence>
<protein>
    <submittedName>
        <fullName evidence="3">ATP-GRASP peptide maturase, grasp-with-spasm system</fullName>
    </submittedName>
</protein>
<dbReference type="GO" id="GO:0018169">
    <property type="term" value="F:ribosomal S6-glutamic acid ligase activity"/>
    <property type="evidence" value="ECO:0007669"/>
    <property type="project" value="TreeGrafter"/>
</dbReference>
<dbReference type="InterPro" id="IPR026455">
    <property type="entry name" value="GRASP_w_spasm"/>
</dbReference>
<evidence type="ECO:0000313" key="4">
    <source>
        <dbReference type="Proteomes" id="UP000183200"/>
    </source>
</evidence>
<dbReference type="InterPro" id="IPR011761">
    <property type="entry name" value="ATP-grasp"/>
</dbReference>
<evidence type="ECO:0000313" key="3">
    <source>
        <dbReference type="EMBL" id="SDM58711.1"/>
    </source>
</evidence>
<dbReference type="PROSITE" id="PS50975">
    <property type="entry name" value="ATP_GRASP"/>
    <property type="match status" value="1"/>
</dbReference>
<dbReference type="Gene3D" id="3.30.470.20">
    <property type="entry name" value="ATP-grasp fold, B domain"/>
    <property type="match status" value="1"/>
</dbReference>
<dbReference type="GO" id="GO:0046872">
    <property type="term" value="F:metal ion binding"/>
    <property type="evidence" value="ECO:0007669"/>
    <property type="project" value="InterPro"/>
</dbReference>
<keyword evidence="1" id="KW-0067">ATP-binding</keyword>